<reference evidence="1 2" key="1">
    <citation type="submission" date="2016-10" db="EMBL/GenBank/DDBJ databases">
        <authorList>
            <person name="de Groot N.N."/>
        </authorList>
    </citation>
    <scope>NUCLEOTIDE SEQUENCE [LARGE SCALE GENOMIC DNA]</scope>
    <source>
        <strain evidence="1 2">DSM 44993</strain>
    </source>
</reference>
<protein>
    <submittedName>
        <fullName evidence="1">Uncharacterized protein</fullName>
    </submittedName>
</protein>
<keyword evidence="2" id="KW-1185">Reference proteome</keyword>
<proteinExistence type="predicted"/>
<dbReference type="EMBL" id="FOEF01000029">
    <property type="protein sequence ID" value="SEP53642.1"/>
    <property type="molecule type" value="Genomic_DNA"/>
</dbReference>
<accession>A0A1H8YNM0</accession>
<dbReference type="RefSeq" id="WP_177231780.1">
    <property type="nucleotide sequence ID" value="NZ_FOEF01000029.1"/>
</dbReference>
<evidence type="ECO:0000313" key="2">
    <source>
        <dbReference type="Proteomes" id="UP000198582"/>
    </source>
</evidence>
<organism evidence="1 2">
    <name type="scientific">Amycolatopsis saalfeldensis</name>
    <dbReference type="NCBI Taxonomy" id="394193"/>
    <lineage>
        <taxon>Bacteria</taxon>
        <taxon>Bacillati</taxon>
        <taxon>Actinomycetota</taxon>
        <taxon>Actinomycetes</taxon>
        <taxon>Pseudonocardiales</taxon>
        <taxon>Pseudonocardiaceae</taxon>
        <taxon>Amycolatopsis</taxon>
    </lineage>
</organism>
<dbReference type="Proteomes" id="UP000198582">
    <property type="component" value="Unassembled WGS sequence"/>
</dbReference>
<sequence length="48" mass="5295">MKLKKLAEKKCIHDFSFILNSSVPSVAGNCFYHGEFDSADGACPRCND</sequence>
<name>A0A1H8YNM0_9PSEU</name>
<evidence type="ECO:0000313" key="1">
    <source>
        <dbReference type="EMBL" id="SEP53642.1"/>
    </source>
</evidence>
<gene>
    <name evidence="1" type="ORF">SAMN04489732_12967</name>
</gene>
<dbReference type="AlphaFoldDB" id="A0A1H8YNM0"/>